<keyword evidence="4" id="KW-1185">Reference proteome</keyword>
<keyword evidence="2" id="KW-1133">Transmembrane helix</keyword>
<feature type="transmembrane region" description="Helical" evidence="2">
    <location>
        <begin position="12"/>
        <end position="30"/>
    </location>
</feature>
<feature type="coiled-coil region" evidence="1">
    <location>
        <begin position="39"/>
        <end position="66"/>
    </location>
</feature>
<accession>A0A399D2S1</accession>
<organism evidence="3 4">
    <name type="scientific">Mariniphaga sediminis</name>
    <dbReference type="NCBI Taxonomy" id="1628158"/>
    <lineage>
        <taxon>Bacteria</taxon>
        <taxon>Pseudomonadati</taxon>
        <taxon>Bacteroidota</taxon>
        <taxon>Bacteroidia</taxon>
        <taxon>Marinilabiliales</taxon>
        <taxon>Prolixibacteraceae</taxon>
        <taxon>Mariniphaga</taxon>
    </lineage>
</organism>
<keyword evidence="1" id="KW-0175">Coiled coil</keyword>
<evidence type="ECO:0000256" key="2">
    <source>
        <dbReference type="SAM" id="Phobius"/>
    </source>
</evidence>
<dbReference type="Proteomes" id="UP000266441">
    <property type="component" value="Unassembled WGS sequence"/>
</dbReference>
<name>A0A399D2S1_9BACT</name>
<dbReference type="RefSeq" id="WP_119349916.1">
    <property type="nucleotide sequence ID" value="NZ_QWET01000007.1"/>
</dbReference>
<proteinExistence type="predicted"/>
<gene>
    <name evidence="3" type="ORF">D1164_10385</name>
</gene>
<protein>
    <submittedName>
        <fullName evidence="3">Uncharacterized protein</fullName>
    </submittedName>
</protein>
<dbReference type="EMBL" id="QWET01000007">
    <property type="protein sequence ID" value="RIH64991.1"/>
    <property type="molecule type" value="Genomic_DNA"/>
</dbReference>
<keyword evidence="2" id="KW-0812">Transmembrane</keyword>
<evidence type="ECO:0000256" key="1">
    <source>
        <dbReference type="SAM" id="Coils"/>
    </source>
</evidence>
<sequence length="213" mass="24903">MYSSLTEIFKILGIVSIGSFSIVGLCAFLFKKLFDYYLKEELARTQSNLQLKNEKLKIEIESTKQNKILAFKTLHEERALLIKDLYSKLYLLKVEYEKIKLQETSLSFEQLNSIEKECIEIQKVVGLNRLYLTKSISENLNELIKKFERTNEILKDLFSIGENTFSSMSEVSNYKPDQEEIEILHEKLISLISDIIELLDKLEESFKLLLNIE</sequence>
<reference evidence="3 4" key="1">
    <citation type="journal article" date="2015" name="Int. J. Syst. Evol. Microbiol.">
        <title>Mariniphaga sediminis sp. nov., isolated from coastal sediment.</title>
        <authorList>
            <person name="Wang F.Q."/>
            <person name="Shen Q.Y."/>
            <person name="Chen G.J."/>
            <person name="Du Z.J."/>
        </authorList>
    </citation>
    <scope>NUCLEOTIDE SEQUENCE [LARGE SCALE GENOMIC DNA]</scope>
    <source>
        <strain evidence="3 4">SY21</strain>
    </source>
</reference>
<dbReference type="AlphaFoldDB" id="A0A399D2S1"/>
<evidence type="ECO:0000313" key="4">
    <source>
        <dbReference type="Proteomes" id="UP000266441"/>
    </source>
</evidence>
<keyword evidence="2" id="KW-0472">Membrane</keyword>
<evidence type="ECO:0000313" key="3">
    <source>
        <dbReference type="EMBL" id="RIH64991.1"/>
    </source>
</evidence>
<comment type="caution">
    <text evidence="3">The sequence shown here is derived from an EMBL/GenBank/DDBJ whole genome shotgun (WGS) entry which is preliminary data.</text>
</comment>